<keyword evidence="2" id="KW-0732">Signal</keyword>
<name>A0ABR1P2T1_DIAER</name>
<feature type="region of interest" description="Disordered" evidence="1">
    <location>
        <begin position="81"/>
        <end position="109"/>
    </location>
</feature>
<organism evidence="3 4">
    <name type="scientific">Diaporthe eres</name>
    <name type="common">Phomopsis oblonga</name>
    <dbReference type="NCBI Taxonomy" id="83184"/>
    <lineage>
        <taxon>Eukaryota</taxon>
        <taxon>Fungi</taxon>
        <taxon>Dikarya</taxon>
        <taxon>Ascomycota</taxon>
        <taxon>Pezizomycotina</taxon>
        <taxon>Sordariomycetes</taxon>
        <taxon>Sordariomycetidae</taxon>
        <taxon>Diaporthales</taxon>
        <taxon>Diaporthaceae</taxon>
        <taxon>Diaporthe</taxon>
        <taxon>Diaporthe eres species complex</taxon>
    </lineage>
</organism>
<gene>
    <name evidence="3" type="ORF">SLS63_008294</name>
</gene>
<comment type="caution">
    <text evidence="3">The sequence shown here is derived from an EMBL/GenBank/DDBJ whole genome shotgun (WGS) entry which is preliminary data.</text>
</comment>
<dbReference type="Proteomes" id="UP001430848">
    <property type="component" value="Unassembled WGS sequence"/>
</dbReference>
<evidence type="ECO:0008006" key="5">
    <source>
        <dbReference type="Google" id="ProtNLM"/>
    </source>
</evidence>
<sequence>MVAYRILFLAGAAAALPLNINLGAYSPALVVGKMVTCALRLQCDGEISFGGNQDVSGLMNVLEGAAQNAANGAATNGAAQGAAEGQAQAPAAQPAQAQPAAAQPAAVPATAATGTASTASVDPTLQQQAQQIAALQGMGKEIAPRDEGETPSIAKRQTGFDRALQYAEAALVKGPKVQLGTGEGGAGVGIIVDNNQQAAARPGTGATEGAAVAAPAQAAVAGLKRRDLAASQKVKVTTMYVRSGVPPSLQNGGNKMSARDVPIEPRVQTIQIAPNKRDASPSPNGIDAVNLNVDGEQGITMTFVETVEDANEDEE</sequence>
<evidence type="ECO:0000256" key="1">
    <source>
        <dbReference type="SAM" id="MobiDB-lite"/>
    </source>
</evidence>
<accession>A0ABR1P2T1</accession>
<protein>
    <recommendedName>
        <fullName evidence="5">SMP domain-containing protein</fullName>
    </recommendedName>
</protein>
<proteinExistence type="predicted"/>
<keyword evidence="4" id="KW-1185">Reference proteome</keyword>
<feature type="chain" id="PRO_5045678141" description="SMP domain-containing protein" evidence="2">
    <location>
        <begin position="16"/>
        <end position="315"/>
    </location>
</feature>
<dbReference type="EMBL" id="JAKNSF020000052">
    <property type="protein sequence ID" value="KAK7725177.1"/>
    <property type="molecule type" value="Genomic_DNA"/>
</dbReference>
<reference evidence="3 4" key="1">
    <citation type="submission" date="2024-02" db="EMBL/GenBank/DDBJ databases">
        <title>De novo assembly and annotation of 12 fungi associated with fruit tree decline syndrome in Ontario, Canada.</title>
        <authorList>
            <person name="Sulman M."/>
            <person name="Ellouze W."/>
            <person name="Ilyukhin E."/>
        </authorList>
    </citation>
    <scope>NUCLEOTIDE SEQUENCE [LARGE SCALE GENOMIC DNA]</scope>
    <source>
        <strain evidence="3 4">M169</strain>
    </source>
</reference>
<evidence type="ECO:0000313" key="4">
    <source>
        <dbReference type="Proteomes" id="UP001430848"/>
    </source>
</evidence>
<evidence type="ECO:0000256" key="2">
    <source>
        <dbReference type="SAM" id="SignalP"/>
    </source>
</evidence>
<evidence type="ECO:0000313" key="3">
    <source>
        <dbReference type="EMBL" id="KAK7725177.1"/>
    </source>
</evidence>
<feature type="signal peptide" evidence="2">
    <location>
        <begin position="1"/>
        <end position="15"/>
    </location>
</feature>